<feature type="region of interest" description="Disordered" evidence="2">
    <location>
        <begin position="427"/>
        <end position="609"/>
    </location>
</feature>
<dbReference type="Gene3D" id="2.160.20.110">
    <property type="match status" value="1"/>
</dbReference>
<gene>
    <name evidence="5" type="ORF">CW740_01950</name>
</gene>
<keyword evidence="6" id="KW-1185">Reference proteome</keyword>
<sequence length="828" mass="86099">MIKIYSKLAVAKRAQSCLTAVLLGAVSYGVSAETERLVAAANPTMFNQVLVQPGQELANYKVEQSNNSGASRVDVDVDDDGLIEIYTWADMDAIRNHLDGSAFSDGGANVANKNGCLGDDTGATNCTGYELMNDLDFDTDGSGSVDAGDDYYNAGAGWLRIGDWFGGQRFTGTFDGNFYTIDNLTINRPSDSNKFEGLFSNVYQTGIFRNISFTNVNIVGNYVSSGALGLAVTDATVEKVSVQGSVTGNAWAGCVVGAIEGSGFGHELAGDCDVSGNSYTGGLIGSFSGSTLTNSYSWSRVNGNTGSAGGLVGTGSGFTLLENSYAAGTVTASNRGGLTGIDSGTAMTNAYWDVDVSGLATSGPSTTPTGATGLTTIDMQAPTSPDHSVGGGAIAYENWDETIWNFGTSTDYPTLSWLSQSKDCDEDGILDSVEDANGNGEVDEGETDPCNPDSDGDGINDGIEDANQDGTVDAGETDPRLMDTDGDTLTDGAEDANKNGVVDAGETDPRTADSDGDTYNDGNDAFPLDETEWLDTDNDGIGNNADDDDDGDAFTDVTETTCGSNPLDNASVPLDTDGDGSCNAVDSDDDNDGIPDDVEGNGDADGDGIPDSLDPDPVCGNDCTVHTSTGGGSSDLILLALLGGLIISRRSTKAGLVAVLAFGMIGASQANDTTWSFGLTIGQANFDPSPGNNTAYELTDDNDSAYKLSGAYHLNDNWAVEGFWADLGSAKLNSNLFGSGAIEYDAYGIGALYSTQFGESPMSLILRAGAASVDGKGRGLDVTNDENTTFYVGFGLGYELNESWDLRLEYDQYSEDTELLGLSVNYSF</sequence>
<dbReference type="Gene3D" id="2.40.160.20">
    <property type="match status" value="1"/>
</dbReference>
<dbReference type="SUPFAM" id="SSF56925">
    <property type="entry name" value="OMPA-like"/>
    <property type="match status" value="1"/>
</dbReference>
<evidence type="ECO:0000256" key="1">
    <source>
        <dbReference type="ARBA" id="ARBA00022729"/>
    </source>
</evidence>
<feature type="compositionally biased region" description="Acidic residues" evidence="2">
    <location>
        <begin position="484"/>
        <end position="494"/>
    </location>
</feature>
<evidence type="ECO:0000256" key="3">
    <source>
        <dbReference type="SAM" id="SignalP"/>
    </source>
</evidence>
<protein>
    <recommendedName>
        <fullName evidence="4">Outer membrane protein beta-barrel domain-containing protein</fullName>
    </recommendedName>
</protein>
<feature type="signal peptide" evidence="3">
    <location>
        <begin position="1"/>
        <end position="32"/>
    </location>
</feature>
<feature type="compositionally biased region" description="Acidic residues" evidence="2">
    <location>
        <begin position="454"/>
        <end position="467"/>
    </location>
</feature>
<dbReference type="Proteomes" id="UP000232693">
    <property type="component" value="Chromosome"/>
</dbReference>
<feature type="chain" id="PRO_5043724971" description="Outer membrane protein beta-barrel domain-containing protein" evidence="3">
    <location>
        <begin position="33"/>
        <end position="828"/>
    </location>
</feature>
<dbReference type="Gene3D" id="4.10.1080.10">
    <property type="entry name" value="TSP type-3 repeat"/>
    <property type="match status" value="1"/>
</dbReference>
<dbReference type="OrthoDB" id="5713099at2"/>
<name>A0A2K9ASC3_9GAMM</name>
<feature type="compositionally biased region" description="Acidic residues" evidence="2">
    <location>
        <begin position="527"/>
        <end position="538"/>
    </location>
</feature>
<dbReference type="SUPFAM" id="SSF103647">
    <property type="entry name" value="TSP type-3 repeat"/>
    <property type="match status" value="1"/>
</dbReference>
<feature type="compositionally biased region" description="Acidic residues" evidence="2">
    <location>
        <begin position="586"/>
        <end position="608"/>
    </location>
</feature>
<evidence type="ECO:0000259" key="4">
    <source>
        <dbReference type="Pfam" id="PF13505"/>
    </source>
</evidence>
<organism evidence="5 6">
    <name type="scientific">Kangiella profundi</name>
    <dbReference type="NCBI Taxonomy" id="1561924"/>
    <lineage>
        <taxon>Bacteria</taxon>
        <taxon>Pseudomonadati</taxon>
        <taxon>Pseudomonadota</taxon>
        <taxon>Gammaproteobacteria</taxon>
        <taxon>Kangiellales</taxon>
        <taxon>Kangiellaceae</taxon>
        <taxon>Kangiella</taxon>
    </lineage>
</organism>
<dbReference type="AlphaFoldDB" id="A0A2K9ASC3"/>
<dbReference type="InterPro" id="IPR027385">
    <property type="entry name" value="Beta-barrel_OMP"/>
</dbReference>
<feature type="compositionally biased region" description="Polar residues" evidence="2">
    <location>
        <begin position="557"/>
        <end position="568"/>
    </location>
</feature>
<keyword evidence="1 3" id="KW-0732">Signal</keyword>
<accession>A0A2K9ASC3</accession>
<dbReference type="GO" id="GO:0005509">
    <property type="term" value="F:calcium ion binding"/>
    <property type="evidence" value="ECO:0007669"/>
    <property type="project" value="InterPro"/>
</dbReference>
<dbReference type="Pfam" id="PF13505">
    <property type="entry name" value="OMP_b-brl"/>
    <property type="match status" value="1"/>
</dbReference>
<evidence type="ECO:0000256" key="2">
    <source>
        <dbReference type="SAM" id="MobiDB-lite"/>
    </source>
</evidence>
<dbReference type="KEGG" id="kpd:CW740_01950"/>
<feature type="domain" description="Outer membrane protein beta-barrel" evidence="4">
    <location>
        <begin position="657"/>
        <end position="828"/>
    </location>
</feature>
<evidence type="ECO:0000313" key="5">
    <source>
        <dbReference type="EMBL" id="AUD78061.1"/>
    </source>
</evidence>
<reference evidence="5 6" key="1">
    <citation type="submission" date="2017-12" db="EMBL/GenBank/DDBJ databases">
        <title>Kangiella profundi FT102 completed genome.</title>
        <authorList>
            <person name="Xu J."/>
            <person name="Wang J."/>
            <person name="Lu Y."/>
        </authorList>
    </citation>
    <scope>NUCLEOTIDE SEQUENCE [LARGE SCALE GENOMIC DNA]</scope>
    <source>
        <strain evidence="5 6">FT102</strain>
    </source>
</reference>
<dbReference type="EMBL" id="CP025120">
    <property type="protein sequence ID" value="AUD78061.1"/>
    <property type="molecule type" value="Genomic_DNA"/>
</dbReference>
<dbReference type="InterPro" id="IPR028974">
    <property type="entry name" value="TSP_type-3_rpt"/>
</dbReference>
<evidence type="ECO:0000313" key="6">
    <source>
        <dbReference type="Proteomes" id="UP000232693"/>
    </source>
</evidence>
<dbReference type="InterPro" id="IPR011250">
    <property type="entry name" value="OMP/PagP_B-barrel"/>
</dbReference>
<dbReference type="RefSeq" id="WP_106645963.1">
    <property type="nucleotide sequence ID" value="NZ_BMGO01000002.1"/>
</dbReference>
<proteinExistence type="predicted"/>